<keyword evidence="3" id="KW-1185">Reference proteome</keyword>
<sequence length="407" mass="44041">MRHIPTLVIGAGQAGLAMSRCLRDRSVHHVVLERGSSPAPAWVNERWDSLRLLTPNWQSRLPGFAYGGPDPDGFMTMPEIAAFLSDYAQGAPLETGTTVRSVRAEGRGYRVETNRGDWLAQAVVMATGACRRAQVPACASAAPLAQITPLDYKSPAQLGRGGVLVVGASATGIQLAAEIAAAGHEVMLAAGHHIRMPRHYRGRDIQWWMDRTGTNHVTTDQIDDVDRARRVPSLQLTGSRAAQFTDLNALQAQGIEITGRLADIREGRAVFSGSLANACALSDLKMNRLLREIDAWAEIHAPDAGPPESFAPTLTPSSPRLSASLTDGRFRTILWATGYAPDFGWLDLPVFDRKGRLVHDDGHVAPGLYVLGLPFQRRRMSALIDGVGADAAEIADHLTETRLFRAA</sequence>
<dbReference type="GO" id="GO:0004497">
    <property type="term" value="F:monooxygenase activity"/>
    <property type="evidence" value="ECO:0007669"/>
    <property type="project" value="TreeGrafter"/>
</dbReference>
<dbReference type="EMBL" id="BNCJ01000004">
    <property type="protein sequence ID" value="GHF48346.1"/>
    <property type="molecule type" value="Genomic_DNA"/>
</dbReference>
<evidence type="ECO:0000313" key="2">
    <source>
        <dbReference type="EMBL" id="GHF48346.1"/>
    </source>
</evidence>
<dbReference type="SUPFAM" id="SSF51905">
    <property type="entry name" value="FAD/NAD(P)-binding domain"/>
    <property type="match status" value="1"/>
</dbReference>
<evidence type="ECO:0000256" key="1">
    <source>
        <dbReference type="ARBA" id="ARBA00023002"/>
    </source>
</evidence>
<dbReference type="Gene3D" id="3.50.50.60">
    <property type="entry name" value="FAD/NAD(P)-binding domain"/>
    <property type="match status" value="1"/>
</dbReference>
<name>A0A8J3M7K7_9RHOB</name>
<evidence type="ECO:0008006" key="4">
    <source>
        <dbReference type="Google" id="ProtNLM"/>
    </source>
</evidence>
<dbReference type="RefSeq" id="WP_189679925.1">
    <property type="nucleotide sequence ID" value="NZ_BNCJ01000004.1"/>
</dbReference>
<dbReference type="PANTHER" id="PTHR43539:SF78">
    <property type="entry name" value="FLAVIN-CONTAINING MONOOXYGENASE"/>
    <property type="match status" value="1"/>
</dbReference>
<dbReference type="GO" id="GO:0050660">
    <property type="term" value="F:flavin adenine dinucleotide binding"/>
    <property type="evidence" value="ECO:0007669"/>
    <property type="project" value="TreeGrafter"/>
</dbReference>
<organism evidence="2 3">
    <name type="scientific">Seohaeicola zhoushanensis</name>
    <dbReference type="NCBI Taxonomy" id="1569283"/>
    <lineage>
        <taxon>Bacteria</taxon>
        <taxon>Pseudomonadati</taxon>
        <taxon>Pseudomonadota</taxon>
        <taxon>Alphaproteobacteria</taxon>
        <taxon>Rhodobacterales</taxon>
        <taxon>Roseobacteraceae</taxon>
        <taxon>Seohaeicola</taxon>
    </lineage>
</organism>
<dbReference type="PRINTS" id="PR00411">
    <property type="entry name" value="PNDRDTASEI"/>
</dbReference>
<dbReference type="Pfam" id="PF13738">
    <property type="entry name" value="Pyr_redox_3"/>
    <property type="match status" value="1"/>
</dbReference>
<evidence type="ECO:0000313" key="3">
    <source>
        <dbReference type="Proteomes" id="UP000626220"/>
    </source>
</evidence>
<dbReference type="PANTHER" id="PTHR43539">
    <property type="entry name" value="FLAVIN-BINDING MONOOXYGENASE-LIKE PROTEIN (AFU_ORTHOLOGUE AFUA_4G09220)"/>
    <property type="match status" value="1"/>
</dbReference>
<dbReference type="AlphaFoldDB" id="A0A8J3M7K7"/>
<dbReference type="Proteomes" id="UP000626220">
    <property type="component" value="Unassembled WGS sequence"/>
</dbReference>
<protein>
    <recommendedName>
        <fullName evidence="4">Pyridine nucleotide-disulfide oxidoreductase</fullName>
    </recommendedName>
</protein>
<accession>A0A8J3M7K7</accession>
<reference evidence="2" key="1">
    <citation type="journal article" date="2014" name="Int. J. Syst. Evol. Microbiol.">
        <title>Complete genome sequence of Corynebacterium casei LMG S-19264T (=DSM 44701T), isolated from a smear-ripened cheese.</title>
        <authorList>
            <consortium name="US DOE Joint Genome Institute (JGI-PGF)"/>
            <person name="Walter F."/>
            <person name="Albersmeier A."/>
            <person name="Kalinowski J."/>
            <person name="Ruckert C."/>
        </authorList>
    </citation>
    <scope>NUCLEOTIDE SEQUENCE</scope>
    <source>
        <strain evidence="2">KCTC 42650</strain>
    </source>
</reference>
<reference evidence="2" key="2">
    <citation type="submission" date="2020-09" db="EMBL/GenBank/DDBJ databases">
        <authorList>
            <person name="Sun Q."/>
            <person name="Kim S."/>
        </authorList>
    </citation>
    <scope>NUCLEOTIDE SEQUENCE</scope>
    <source>
        <strain evidence="2">KCTC 42650</strain>
    </source>
</reference>
<gene>
    <name evidence="2" type="ORF">GCM10017056_19860</name>
</gene>
<dbReference type="InterPro" id="IPR036188">
    <property type="entry name" value="FAD/NAD-bd_sf"/>
</dbReference>
<dbReference type="InterPro" id="IPR050982">
    <property type="entry name" value="Auxin_biosynth/cation_transpt"/>
</dbReference>
<comment type="caution">
    <text evidence="2">The sequence shown here is derived from an EMBL/GenBank/DDBJ whole genome shotgun (WGS) entry which is preliminary data.</text>
</comment>
<proteinExistence type="predicted"/>
<keyword evidence="1" id="KW-0560">Oxidoreductase</keyword>